<dbReference type="PANTHER" id="PTHR33064">
    <property type="entry name" value="POL PROTEIN"/>
    <property type="match status" value="1"/>
</dbReference>
<protein>
    <submittedName>
        <fullName evidence="2">Putative retrovirus-related pol polyprotein from transposon opus</fullName>
    </submittedName>
</protein>
<comment type="caution">
    <text evidence="2">The sequence shown here is derived from an EMBL/GenBank/DDBJ whole genome shotgun (WGS) entry which is preliminary data.</text>
</comment>
<dbReference type="InterPro" id="IPR043502">
    <property type="entry name" value="DNA/RNA_pol_sf"/>
</dbReference>
<gene>
    <name evidence="2" type="ORF">TNIN_372281</name>
</gene>
<name>A0A8X7C370_9ARAC</name>
<reference evidence="2" key="1">
    <citation type="submission" date="2020-08" db="EMBL/GenBank/DDBJ databases">
        <title>Multicomponent nature underlies the extraordinary mechanical properties of spider dragline silk.</title>
        <authorList>
            <person name="Kono N."/>
            <person name="Nakamura H."/>
            <person name="Mori M."/>
            <person name="Yoshida Y."/>
            <person name="Ohtoshi R."/>
            <person name="Malay A.D."/>
            <person name="Moran D.A.P."/>
            <person name="Tomita M."/>
            <person name="Numata K."/>
            <person name="Arakawa K."/>
        </authorList>
    </citation>
    <scope>NUCLEOTIDE SEQUENCE</scope>
</reference>
<dbReference type="InterPro" id="IPR041577">
    <property type="entry name" value="RT_RNaseH_2"/>
</dbReference>
<dbReference type="Proteomes" id="UP000886998">
    <property type="component" value="Unassembled WGS sequence"/>
</dbReference>
<dbReference type="InterPro" id="IPR051320">
    <property type="entry name" value="Viral_Replic_Matur_Polypro"/>
</dbReference>
<evidence type="ECO:0000259" key="1">
    <source>
        <dbReference type="Pfam" id="PF17919"/>
    </source>
</evidence>
<accession>A0A8X7C370</accession>
<dbReference type="SUPFAM" id="SSF56672">
    <property type="entry name" value="DNA/RNA polymerases"/>
    <property type="match status" value="1"/>
</dbReference>
<dbReference type="PANTHER" id="PTHR33064:SF37">
    <property type="entry name" value="RIBONUCLEASE H"/>
    <property type="match status" value="1"/>
</dbReference>
<organism evidence="2 3">
    <name type="scientific">Trichonephila inaurata madagascariensis</name>
    <dbReference type="NCBI Taxonomy" id="2747483"/>
    <lineage>
        <taxon>Eukaryota</taxon>
        <taxon>Metazoa</taxon>
        <taxon>Ecdysozoa</taxon>
        <taxon>Arthropoda</taxon>
        <taxon>Chelicerata</taxon>
        <taxon>Arachnida</taxon>
        <taxon>Araneae</taxon>
        <taxon>Araneomorphae</taxon>
        <taxon>Entelegynae</taxon>
        <taxon>Araneoidea</taxon>
        <taxon>Nephilidae</taxon>
        <taxon>Trichonephila</taxon>
        <taxon>Trichonephila inaurata</taxon>
    </lineage>
</organism>
<dbReference type="EMBL" id="BMAV01009488">
    <property type="protein sequence ID" value="GFY53790.1"/>
    <property type="molecule type" value="Genomic_DNA"/>
</dbReference>
<proteinExistence type="predicted"/>
<dbReference type="AlphaFoldDB" id="A0A8X7C370"/>
<feature type="domain" description="Reverse transcriptase/retrotransposon-derived protein RNase H-like" evidence="1">
    <location>
        <begin position="34"/>
        <end position="107"/>
    </location>
</feature>
<dbReference type="Pfam" id="PF17919">
    <property type="entry name" value="RT_RNaseH_2"/>
    <property type="match status" value="1"/>
</dbReference>
<evidence type="ECO:0000313" key="3">
    <source>
        <dbReference type="Proteomes" id="UP000886998"/>
    </source>
</evidence>
<sequence length="108" mass="12098">MLAHYCRWIPGFSQKIHPLLGKKQFPLSRDAVLTFNSLKDDVANAALATIEDDIPFRVETHSSDFPIGATLNQPGRSVAFFSRTLHASELRHSSPEKGAYVIVESFRQ</sequence>
<dbReference type="GO" id="GO:0071897">
    <property type="term" value="P:DNA biosynthetic process"/>
    <property type="evidence" value="ECO:0007669"/>
    <property type="project" value="UniProtKB-ARBA"/>
</dbReference>
<evidence type="ECO:0000313" key="2">
    <source>
        <dbReference type="EMBL" id="GFY53790.1"/>
    </source>
</evidence>
<dbReference type="OrthoDB" id="6430458at2759"/>
<keyword evidence="3" id="KW-1185">Reference proteome</keyword>